<keyword evidence="4" id="KW-0521">NADP</keyword>
<dbReference type="Pfam" id="PF13602">
    <property type="entry name" value="ADH_zinc_N_2"/>
    <property type="match status" value="1"/>
</dbReference>
<dbReference type="Gene3D" id="3.90.180.10">
    <property type="entry name" value="Medium-chain alcohol dehydrogenases, catalytic domain"/>
    <property type="match status" value="1"/>
</dbReference>
<dbReference type="CDD" id="cd00833">
    <property type="entry name" value="PKS"/>
    <property type="match status" value="1"/>
</dbReference>
<evidence type="ECO:0000256" key="3">
    <source>
        <dbReference type="ARBA" id="ARBA00022679"/>
    </source>
</evidence>
<dbReference type="InterPro" id="IPR056501">
    <property type="entry name" value="NAD-bd_HRPKS_sdrA"/>
</dbReference>
<evidence type="ECO:0000259" key="12">
    <source>
        <dbReference type="PROSITE" id="PS52019"/>
    </source>
</evidence>
<evidence type="ECO:0000313" key="14">
    <source>
        <dbReference type="Proteomes" id="UP000800200"/>
    </source>
</evidence>
<keyword evidence="6" id="KW-0511">Multifunctional enzyme</keyword>
<keyword evidence="5" id="KW-0560">Oxidoreductase</keyword>
<dbReference type="SMART" id="SM00823">
    <property type="entry name" value="PKS_PP"/>
    <property type="match status" value="1"/>
</dbReference>
<feature type="domain" description="Ketosynthase family 3 (KS3)" evidence="11">
    <location>
        <begin position="24"/>
        <end position="419"/>
    </location>
</feature>
<dbReference type="InterPro" id="IPR014030">
    <property type="entry name" value="Ketoacyl_synth_N"/>
</dbReference>
<evidence type="ECO:0000313" key="13">
    <source>
        <dbReference type="EMBL" id="KAF2185395.1"/>
    </source>
</evidence>
<evidence type="ECO:0000256" key="6">
    <source>
        <dbReference type="ARBA" id="ARBA00023268"/>
    </source>
</evidence>
<dbReference type="InterPro" id="IPR018201">
    <property type="entry name" value="Ketoacyl_synth_AS"/>
</dbReference>
<dbReference type="Pfam" id="PF14765">
    <property type="entry name" value="PS-DH"/>
    <property type="match status" value="1"/>
</dbReference>
<dbReference type="Gene3D" id="3.40.47.10">
    <property type="match status" value="1"/>
</dbReference>
<dbReference type="EMBL" id="ML994634">
    <property type="protein sequence ID" value="KAF2185395.1"/>
    <property type="molecule type" value="Genomic_DNA"/>
</dbReference>
<keyword evidence="7" id="KW-0012">Acyltransferase</keyword>
<dbReference type="InterPro" id="IPR036736">
    <property type="entry name" value="ACP-like_sf"/>
</dbReference>
<dbReference type="OrthoDB" id="329835at2759"/>
<dbReference type="Gene3D" id="1.10.1200.10">
    <property type="entry name" value="ACP-like"/>
    <property type="match status" value="1"/>
</dbReference>
<dbReference type="InterPro" id="IPR002328">
    <property type="entry name" value="ADH_Zn_CS"/>
</dbReference>
<dbReference type="InterPro" id="IPR020843">
    <property type="entry name" value="ER"/>
</dbReference>
<dbReference type="InterPro" id="IPR029063">
    <property type="entry name" value="SAM-dependent_MTases_sf"/>
</dbReference>
<dbReference type="CDD" id="cd05195">
    <property type="entry name" value="enoyl_red"/>
    <property type="match status" value="1"/>
</dbReference>
<dbReference type="Pfam" id="PF08659">
    <property type="entry name" value="KR"/>
    <property type="match status" value="1"/>
</dbReference>
<evidence type="ECO:0000256" key="8">
    <source>
        <dbReference type="PROSITE-ProRule" id="PRU01363"/>
    </source>
</evidence>
<dbReference type="PROSITE" id="PS52019">
    <property type="entry name" value="PKS_MFAS_DH"/>
    <property type="match status" value="1"/>
</dbReference>
<feature type="region of interest" description="C-terminal hotdog fold" evidence="8">
    <location>
        <begin position="1112"/>
        <end position="1271"/>
    </location>
</feature>
<evidence type="ECO:0000256" key="1">
    <source>
        <dbReference type="ARBA" id="ARBA00022450"/>
    </source>
</evidence>
<dbReference type="InterPro" id="IPR009081">
    <property type="entry name" value="PP-bd_ACP"/>
</dbReference>
<sequence length="2413" mass="263880">MPHSVHSGSGSSTPKGIDGSQNENTPLAIVGMSMQFPDDANTPERFWNMIQEGRNASRNFPADRMGAAIYHPDNSRHDSRMASLGPHKYSPRQMADRVIAGIPLNKVAGTNTSCYTGNLSTDYRSFVSQDLDAMSKQSINCLPSLLSGRLSWFFDLHGPNLSLDTACSSGLVALDLGCKTLTNGSSDMTIVTGCCLLFSQELYHFLGNMGMLSPDSKSYSFDHRCNGYGRGEGIAALVIKRLPDAVRNGDTIRGVIRAVGTNHDGRTPSTSHPNKLAQTALIKETYAKAGLSMEPTRYFEAHGTGTPTGDPIEAYAIGAAFRGYRSYDDPLYLGSVKGNIGHTGGASGLASVIKACLIMEKGVIPRGANFEKLNPRIDDIGLNVRLPAENVPWPSTGLRRISVNSFGASGTNAHVVLDDAYHFLIERGIQGNHCTLPVPAIGGALTPNGSTNGYSNGPSMTSPRLLLLSGLDKAALNRQIEQYTTWLQSSPESAKSSSFLEDLAYTLTQRRTHHTTRSYAIVDSHNALTDLKPQMSAPIRSRKEPHVGFVFTGQGAQWAGMGRELLRFPIFRDNVLESNTYLQRIGFSWDIWDVLRDTKHAAINSPMLSQTLCTVIQVAIADLLLALNLTPAAVVGHSSGEIGAAYAAGAISKQSALRLAYHRGVLSEYLAKGSNNSHGMMAVGLSPQAVQPLIDEVAKSHPKAPALVVACINSPESVTISGEVQQLDDLAAVLAEQQHFHRKLKVDVAYHSLQMEQVATAYKESVESLVSPEEPRRTALMVSSVTGDIVEPKRLRDVDYWVQNMQQAVRFSDAVIRLCITPGTSSRRKKLDGSHRKNVTIQLLLEVGPHAALQGPIRDTLKSSPSAATISYYSALLRGKPADRTLLSVLGSIACHGRSIDLDLANNLDDSRAKQPKVLPDLPEYAFDHSNTYWPTTRLGREFRFRRHEKLDLVGRPVMDWNPLEARWRNILKLSELPWAGDHKINEAIIYPAVGMVVMAVEAAKQLADPARELRGYNITDAYFLSALTIPETPEGIETNLILRPQQSDLGRKTDAWAFFLYSYDNGTWVKNCNGKIQLDYEEAEDEVDKGAQQRNLVKNRTDQYKTAVETAKYVRSRSQFYDSARRSGYTFGPSFYRMDDLHYSNVDGDQCTATVSCFQWHTVDNRNHVQPHVVHPCTLDGMLQVCVATYSRAGEEVVSTAIPVEIESLWISDKGLSYPDVSFIKSVAKLGRSSNMGYETSASAFDPEINNVLLDMKGGRFRFVAKDSASGELDEPQICYSVQWKPDIALLDKKAASEVVSKPKSVKFAGQDGVQGPLLAFLELVTFKTPGLKILHLSHGPSWTQQQLVEAFYQPKDAEHHHVLPHGDYTLVTVPKFSEEDLKSTTEKYDGIKAVTWDGSQTLIPEVAEPETYDLVFLSWNAVNLLPRAAQVLKSGGELVLLDAAVPLSEPNGHYEAPATQLRSSLEENGLSIIEEFTDADKLVISTKPVKALEKSPMQFALVVEQGSMYQQKLAYTLQKAILETAHDCQIRSLPNLQPAAEAKLAYIFLSELENPTLEKISSELFFVLQQTLGIAKGVLWLTAQEENGQIPPSRTMVDGLARVVRAENQECIFTIASLESGSLDNLVASIMTLIKISDFSSTGHAYEPEYRQRNGQFLIGRMIESRETTKQVLEKSLPVISKKMALKDCPPLRMWVSTPGLLDTLHFIEDTGYYNGLGLDEVEVKVDVIGLNFKDLLLALGRIEGTTFGHECAGIVSRVGSNVTDMKPGDRVCAVSPTAFSTYSRVPRDLVARVPDALSLEHAVCIPTQMCVSYYGLIEIAKLKKGETVLIHSAAGGTGQWAVQVAQQAGAEVYATVGSEKKKTFLMKQYEIPEDHIFSSRNTLFAEGIMRMTNNRGVDVVLNSLAGEALLASWNIIAAYGRFIEMGRKDIAENNNLPMRPFIRGATFMALEISTLAKDDPSIVAKNIEVIFQDQVNGIYRPVEPLQVMPIQDVEKAFRMLQDGQMIGKIILKMTDDSVIPTVIQAKPSFSFDANKTYVIAGGTGGLGRATAEWMIKERGGKNLILLSRSGMRNEAAAKVIRELNEAGAHVEAPSCDIADAAALKAVLDKYSKTMPPIGGCMQASMVLRDAFFENMSYADWKTSVDPKVQGSWNLHTLLPKGMDFFILLSSIAGVLGNAGQANYAAGNTYMDGLARYRVAQGERAVSLDLGAVLGHGVLAEDETLRERLLKGGLLSGVSSALMFGLLDYYCDPARGVLTQENSQVCIGVAPPSKLRNKMLDDPSNHVNLPFYSHIVNSGKGGQADGGAESASAKYKAEFLAADSITKAGDVVSRALVERLMGSQSKAIDMSEVDFSRPMHDFGVDSLMAIELRAWFAKEFVASVPIFEILSEGSLETLGVSVALKSKLWSS</sequence>
<dbReference type="InterPro" id="IPR049900">
    <property type="entry name" value="PKS_mFAS_DH"/>
</dbReference>
<dbReference type="GO" id="GO:1901336">
    <property type="term" value="P:lactone biosynthetic process"/>
    <property type="evidence" value="ECO:0007669"/>
    <property type="project" value="UniProtKB-ARBA"/>
</dbReference>
<keyword evidence="3" id="KW-0808">Transferase</keyword>
<keyword evidence="1" id="KW-0596">Phosphopantetheine</keyword>
<dbReference type="Pfam" id="PF08240">
    <property type="entry name" value="ADH_N"/>
    <property type="match status" value="1"/>
</dbReference>
<dbReference type="SUPFAM" id="SSF53901">
    <property type="entry name" value="Thiolase-like"/>
    <property type="match status" value="1"/>
</dbReference>
<dbReference type="InterPro" id="IPR016036">
    <property type="entry name" value="Malonyl_transacylase_ACP-bd"/>
</dbReference>
<dbReference type="Pfam" id="PF02801">
    <property type="entry name" value="Ketoacyl-synt_C"/>
    <property type="match status" value="1"/>
</dbReference>
<dbReference type="InterPro" id="IPR049551">
    <property type="entry name" value="PKS_DH_C"/>
</dbReference>
<dbReference type="InterPro" id="IPR016035">
    <property type="entry name" value="Acyl_Trfase/lysoPLipase"/>
</dbReference>
<dbReference type="InterPro" id="IPR014031">
    <property type="entry name" value="Ketoacyl_synth_C"/>
</dbReference>
<dbReference type="PROSITE" id="PS00012">
    <property type="entry name" value="PHOSPHOPANTETHEINE"/>
    <property type="match status" value="1"/>
</dbReference>
<dbReference type="InterPro" id="IPR042104">
    <property type="entry name" value="PKS_dehydratase_sf"/>
</dbReference>
<feature type="active site" description="Proton acceptor; for dehydratase activity" evidence="8">
    <location>
        <position position="983"/>
    </location>
</feature>
<protein>
    <submittedName>
        <fullName evidence="13">Uncharacterized protein</fullName>
    </submittedName>
</protein>
<feature type="active site" description="Proton donor; for dehydratase activity" evidence="8">
    <location>
        <position position="1181"/>
    </location>
</feature>
<dbReference type="InterPro" id="IPR013968">
    <property type="entry name" value="PKS_KR"/>
</dbReference>
<dbReference type="InterPro" id="IPR036291">
    <property type="entry name" value="NAD(P)-bd_dom_sf"/>
</dbReference>
<organism evidence="13 14">
    <name type="scientific">Zopfia rhizophila CBS 207.26</name>
    <dbReference type="NCBI Taxonomy" id="1314779"/>
    <lineage>
        <taxon>Eukaryota</taxon>
        <taxon>Fungi</taxon>
        <taxon>Dikarya</taxon>
        <taxon>Ascomycota</taxon>
        <taxon>Pezizomycotina</taxon>
        <taxon>Dothideomycetes</taxon>
        <taxon>Dothideomycetes incertae sedis</taxon>
        <taxon>Zopfiaceae</taxon>
        <taxon>Zopfia</taxon>
    </lineage>
</organism>
<dbReference type="InterPro" id="IPR020807">
    <property type="entry name" value="PKS_DH"/>
</dbReference>
<dbReference type="InterPro" id="IPR014043">
    <property type="entry name" value="Acyl_transferase_dom"/>
</dbReference>
<dbReference type="InterPro" id="IPR032821">
    <property type="entry name" value="PKS_assoc"/>
</dbReference>
<dbReference type="InterPro" id="IPR006162">
    <property type="entry name" value="Ppantetheine_attach_site"/>
</dbReference>
<dbReference type="GO" id="GO:0008270">
    <property type="term" value="F:zinc ion binding"/>
    <property type="evidence" value="ECO:0007669"/>
    <property type="project" value="InterPro"/>
</dbReference>
<dbReference type="GO" id="GO:0004315">
    <property type="term" value="F:3-oxoacyl-[acyl-carrier-protein] synthase activity"/>
    <property type="evidence" value="ECO:0007669"/>
    <property type="project" value="InterPro"/>
</dbReference>
<dbReference type="InterPro" id="IPR020806">
    <property type="entry name" value="PKS_PP-bd"/>
</dbReference>
<dbReference type="InterPro" id="IPR049552">
    <property type="entry name" value="PKS_DH_N"/>
</dbReference>
<evidence type="ECO:0000259" key="10">
    <source>
        <dbReference type="PROSITE" id="PS50075"/>
    </source>
</evidence>
<dbReference type="SUPFAM" id="SSF53335">
    <property type="entry name" value="S-adenosyl-L-methionine-dependent methyltransferases"/>
    <property type="match status" value="1"/>
</dbReference>
<dbReference type="SMART" id="SM00829">
    <property type="entry name" value="PKS_ER"/>
    <property type="match status" value="1"/>
</dbReference>
<dbReference type="Gene3D" id="3.10.129.110">
    <property type="entry name" value="Polyketide synthase dehydratase"/>
    <property type="match status" value="1"/>
</dbReference>
<dbReference type="Pfam" id="PF00109">
    <property type="entry name" value="ketoacyl-synt"/>
    <property type="match status" value="2"/>
</dbReference>
<evidence type="ECO:0000256" key="2">
    <source>
        <dbReference type="ARBA" id="ARBA00022553"/>
    </source>
</evidence>
<dbReference type="InterPro" id="IPR016039">
    <property type="entry name" value="Thiolase-like"/>
</dbReference>
<dbReference type="Proteomes" id="UP000800200">
    <property type="component" value="Unassembled WGS sequence"/>
</dbReference>
<evidence type="ECO:0000256" key="9">
    <source>
        <dbReference type="SAM" id="MobiDB-lite"/>
    </source>
</evidence>
<feature type="domain" description="Carrier" evidence="10">
    <location>
        <begin position="2333"/>
        <end position="2408"/>
    </location>
</feature>
<dbReference type="GO" id="GO:0030639">
    <property type="term" value="P:polyketide biosynthetic process"/>
    <property type="evidence" value="ECO:0007669"/>
    <property type="project" value="UniProtKB-ARBA"/>
</dbReference>
<dbReference type="SUPFAM" id="SSF47336">
    <property type="entry name" value="ACP-like"/>
    <property type="match status" value="1"/>
</dbReference>
<dbReference type="Gene3D" id="3.40.50.720">
    <property type="entry name" value="NAD(P)-binding Rossmann-like Domain"/>
    <property type="match status" value="1"/>
</dbReference>
<accession>A0A6A6E310</accession>
<dbReference type="PROSITE" id="PS00059">
    <property type="entry name" value="ADH_ZINC"/>
    <property type="match status" value="1"/>
</dbReference>
<dbReference type="SUPFAM" id="SSF51735">
    <property type="entry name" value="NAD(P)-binding Rossmann-fold domains"/>
    <property type="match status" value="2"/>
</dbReference>
<dbReference type="GO" id="GO:0016491">
    <property type="term" value="F:oxidoreductase activity"/>
    <property type="evidence" value="ECO:0007669"/>
    <property type="project" value="UniProtKB-KW"/>
</dbReference>
<dbReference type="SUPFAM" id="SSF50129">
    <property type="entry name" value="GroES-like"/>
    <property type="match status" value="1"/>
</dbReference>
<dbReference type="GO" id="GO:0006633">
    <property type="term" value="P:fatty acid biosynthetic process"/>
    <property type="evidence" value="ECO:0007669"/>
    <property type="project" value="InterPro"/>
</dbReference>
<dbReference type="InterPro" id="IPR011032">
    <property type="entry name" value="GroES-like_sf"/>
</dbReference>
<keyword evidence="14" id="KW-1185">Reference proteome</keyword>
<dbReference type="Gene3D" id="3.40.366.10">
    <property type="entry name" value="Malonyl-Coenzyme A Acyl Carrier Protein, domain 2"/>
    <property type="match status" value="1"/>
</dbReference>
<gene>
    <name evidence="13" type="ORF">K469DRAFT_688167</name>
</gene>
<dbReference type="Pfam" id="PF23114">
    <property type="entry name" value="NAD-bd_HRPKS_sdrA"/>
    <property type="match status" value="1"/>
</dbReference>
<dbReference type="PROSITE" id="PS50075">
    <property type="entry name" value="CARRIER"/>
    <property type="match status" value="1"/>
</dbReference>
<dbReference type="SMART" id="SM00826">
    <property type="entry name" value="PKS_DH"/>
    <property type="match status" value="1"/>
</dbReference>
<dbReference type="InterPro" id="IPR001227">
    <property type="entry name" value="Ac_transferase_dom_sf"/>
</dbReference>
<dbReference type="PANTHER" id="PTHR43775">
    <property type="entry name" value="FATTY ACID SYNTHASE"/>
    <property type="match status" value="1"/>
</dbReference>
<dbReference type="GO" id="GO:0004312">
    <property type="term" value="F:fatty acid synthase activity"/>
    <property type="evidence" value="ECO:0007669"/>
    <property type="project" value="TreeGrafter"/>
</dbReference>
<dbReference type="SUPFAM" id="SSF52151">
    <property type="entry name" value="FabD/lysophospholipase-like"/>
    <property type="match status" value="1"/>
</dbReference>
<feature type="region of interest" description="N-terminal hotdog fold" evidence="8">
    <location>
        <begin position="951"/>
        <end position="1084"/>
    </location>
</feature>
<feature type="domain" description="PKS/mFAS DH" evidence="12">
    <location>
        <begin position="951"/>
        <end position="1271"/>
    </location>
</feature>
<keyword evidence="2" id="KW-0597">Phosphoprotein</keyword>
<dbReference type="GO" id="GO:0031177">
    <property type="term" value="F:phosphopantetheine binding"/>
    <property type="evidence" value="ECO:0007669"/>
    <property type="project" value="InterPro"/>
</dbReference>
<evidence type="ECO:0000256" key="7">
    <source>
        <dbReference type="ARBA" id="ARBA00023315"/>
    </source>
</evidence>
<dbReference type="PROSITE" id="PS00606">
    <property type="entry name" value="KS3_1"/>
    <property type="match status" value="1"/>
</dbReference>
<dbReference type="SMART" id="SM00827">
    <property type="entry name" value="PKS_AT"/>
    <property type="match status" value="1"/>
</dbReference>
<dbReference type="Pfam" id="PF21089">
    <property type="entry name" value="PKS_DH_N"/>
    <property type="match status" value="1"/>
</dbReference>
<evidence type="ECO:0000256" key="4">
    <source>
        <dbReference type="ARBA" id="ARBA00022857"/>
    </source>
</evidence>
<feature type="region of interest" description="Disordered" evidence="9">
    <location>
        <begin position="1"/>
        <end position="24"/>
    </location>
</feature>
<dbReference type="InterPro" id="IPR020841">
    <property type="entry name" value="PKS_Beta-ketoAc_synthase_dom"/>
</dbReference>
<dbReference type="InterPro" id="IPR057326">
    <property type="entry name" value="KR_dom"/>
</dbReference>
<dbReference type="SMART" id="SM00822">
    <property type="entry name" value="PKS_KR"/>
    <property type="match status" value="1"/>
</dbReference>
<name>A0A6A6E310_9PEZI</name>
<dbReference type="Pfam" id="PF00698">
    <property type="entry name" value="Acyl_transf_1"/>
    <property type="match status" value="1"/>
</dbReference>
<dbReference type="PROSITE" id="PS52004">
    <property type="entry name" value="KS3_2"/>
    <property type="match status" value="1"/>
</dbReference>
<dbReference type="InterPro" id="IPR013154">
    <property type="entry name" value="ADH-like_N"/>
</dbReference>
<dbReference type="PANTHER" id="PTHR43775:SF29">
    <property type="entry name" value="ASPERFURANONE POLYKETIDE SYNTHASE AFOG-RELATED"/>
    <property type="match status" value="1"/>
</dbReference>
<evidence type="ECO:0000256" key="5">
    <source>
        <dbReference type="ARBA" id="ARBA00023002"/>
    </source>
</evidence>
<dbReference type="SMART" id="SM00825">
    <property type="entry name" value="PKS_KS"/>
    <property type="match status" value="1"/>
</dbReference>
<dbReference type="Pfam" id="PF16197">
    <property type="entry name" value="KAsynt_C_assoc"/>
    <property type="match status" value="1"/>
</dbReference>
<evidence type="ECO:0000259" key="11">
    <source>
        <dbReference type="PROSITE" id="PS52004"/>
    </source>
</evidence>
<dbReference type="InterPro" id="IPR050091">
    <property type="entry name" value="PKS_NRPS_Biosynth_Enz"/>
</dbReference>
<reference evidence="13" key="1">
    <citation type="journal article" date="2020" name="Stud. Mycol.">
        <title>101 Dothideomycetes genomes: a test case for predicting lifestyles and emergence of pathogens.</title>
        <authorList>
            <person name="Haridas S."/>
            <person name="Albert R."/>
            <person name="Binder M."/>
            <person name="Bloem J."/>
            <person name="Labutti K."/>
            <person name="Salamov A."/>
            <person name="Andreopoulos B."/>
            <person name="Baker S."/>
            <person name="Barry K."/>
            <person name="Bills G."/>
            <person name="Bluhm B."/>
            <person name="Cannon C."/>
            <person name="Castanera R."/>
            <person name="Culley D."/>
            <person name="Daum C."/>
            <person name="Ezra D."/>
            <person name="Gonzalez J."/>
            <person name="Henrissat B."/>
            <person name="Kuo A."/>
            <person name="Liang C."/>
            <person name="Lipzen A."/>
            <person name="Lutzoni F."/>
            <person name="Magnuson J."/>
            <person name="Mondo S."/>
            <person name="Nolan M."/>
            <person name="Ohm R."/>
            <person name="Pangilinan J."/>
            <person name="Park H.-J."/>
            <person name="Ramirez L."/>
            <person name="Alfaro M."/>
            <person name="Sun H."/>
            <person name="Tritt A."/>
            <person name="Yoshinaga Y."/>
            <person name="Zwiers L.-H."/>
            <person name="Turgeon B."/>
            <person name="Goodwin S."/>
            <person name="Spatafora J."/>
            <person name="Crous P."/>
            <person name="Grigoriev I."/>
        </authorList>
    </citation>
    <scope>NUCLEOTIDE SEQUENCE</scope>
    <source>
        <strain evidence="13">CBS 207.26</strain>
    </source>
</reference>
<proteinExistence type="predicted"/>
<dbReference type="FunFam" id="3.40.50.720:FF:000209">
    <property type="entry name" value="Polyketide synthase Pks12"/>
    <property type="match status" value="1"/>
</dbReference>
<dbReference type="SUPFAM" id="SSF55048">
    <property type="entry name" value="Probable ACP-binding domain of malonyl-CoA ACP transacylase"/>
    <property type="match status" value="1"/>
</dbReference>